<evidence type="ECO:0000259" key="7">
    <source>
        <dbReference type="Pfam" id="PF04542"/>
    </source>
</evidence>
<dbReference type="InterPro" id="IPR013249">
    <property type="entry name" value="RNA_pol_sigma70_r4_t2"/>
</dbReference>
<protein>
    <recommendedName>
        <fullName evidence="6">RNA polymerase sigma factor</fullName>
    </recommendedName>
</protein>
<dbReference type="SUPFAM" id="SSF88946">
    <property type="entry name" value="Sigma2 domain of RNA polymerase sigma factors"/>
    <property type="match status" value="1"/>
</dbReference>
<dbReference type="GO" id="GO:0006352">
    <property type="term" value="P:DNA-templated transcription initiation"/>
    <property type="evidence" value="ECO:0007669"/>
    <property type="project" value="InterPro"/>
</dbReference>
<comment type="similarity">
    <text evidence="1 6">Belongs to the sigma-70 factor family. ECF subfamily.</text>
</comment>
<evidence type="ECO:0000256" key="2">
    <source>
        <dbReference type="ARBA" id="ARBA00023015"/>
    </source>
</evidence>
<dbReference type="Pfam" id="PF08281">
    <property type="entry name" value="Sigma70_r4_2"/>
    <property type="match status" value="1"/>
</dbReference>
<sequence>MKSDQQILAELKNESTKQAAFRSLVSLYKERLYWHVRKIVLSHEDADDVLQNTFVKVWRNIDGFREESGLFTWLYRIATNESLTFLSQKKKRAFVTSEETNDYIIENLQTDPYFDGDDIQYRLQKAIARLPDKQRLVFNMRYYDDIKYQDMEKILETSAGALKASYHHAVKKIEEYLKSEE</sequence>
<dbReference type="InterPro" id="IPR014284">
    <property type="entry name" value="RNA_pol_sigma-70_dom"/>
</dbReference>
<dbReference type="EMBL" id="LGIA01000210">
    <property type="protein sequence ID" value="KOH42818.1"/>
    <property type="molecule type" value="Genomic_DNA"/>
</dbReference>
<dbReference type="InterPro" id="IPR013325">
    <property type="entry name" value="RNA_pol_sigma_r2"/>
</dbReference>
<keyword evidence="2 6" id="KW-0805">Transcription regulation</keyword>
<dbReference type="InterPro" id="IPR007627">
    <property type="entry name" value="RNA_pol_sigma70_r2"/>
</dbReference>
<dbReference type="AlphaFoldDB" id="A0A0L8V374"/>
<keyword evidence="10" id="KW-1185">Reference proteome</keyword>
<dbReference type="PANTHER" id="PTHR43133">
    <property type="entry name" value="RNA POLYMERASE ECF-TYPE SIGMA FACTO"/>
    <property type="match status" value="1"/>
</dbReference>
<dbReference type="GO" id="GO:0003677">
    <property type="term" value="F:DNA binding"/>
    <property type="evidence" value="ECO:0007669"/>
    <property type="project" value="UniProtKB-KW"/>
</dbReference>
<dbReference type="SUPFAM" id="SSF88659">
    <property type="entry name" value="Sigma3 and sigma4 domains of RNA polymerase sigma factors"/>
    <property type="match status" value="1"/>
</dbReference>
<feature type="domain" description="RNA polymerase sigma-70 region 2" evidence="7">
    <location>
        <begin position="24"/>
        <end position="91"/>
    </location>
</feature>
<dbReference type="RefSeq" id="WP_053188283.1">
    <property type="nucleotide sequence ID" value="NZ_LGIA01000210.1"/>
</dbReference>
<dbReference type="OrthoDB" id="9780326at2"/>
<dbReference type="STRING" id="1409788.NC99_43750"/>
<dbReference type="NCBIfam" id="TIGR02937">
    <property type="entry name" value="sigma70-ECF"/>
    <property type="match status" value="1"/>
</dbReference>
<dbReference type="PROSITE" id="PS01063">
    <property type="entry name" value="SIGMA70_ECF"/>
    <property type="match status" value="1"/>
</dbReference>
<feature type="domain" description="RNA polymerase sigma factor 70 region 4 type 2" evidence="8">
    <location>
        <begin position="122"/>
        <end position="173"/>
    </location>
</feature>
<evidence type="ECO:0000256" key="6">
    <source>
        <dbReference type="RuleBase" id="RU000716"/>
    </source>
</evidence>
<keyword evidence="3 6" id="KW-0731">Sigma factor</keyword>
<organism evidence="9 10">
    <name type="scientific">Sunxiuqinia dokdonensis</name>
    <dbReference type="NCBI Taxonomy" id="1409788"/>
    <lineage>
        <taxon>Bacteria</taxon>
        <taxon>Pseudomonadati</taxon>
        <taxon>Bacteroidota</taxon>
        <taxon>Bacteroidia</taxon>
        <taxon>Marinilabiliales</taxon>
        <taxon>Prolixibacteraceae</taxon>
        <taxon>Sunxiuqinia</taxon>
    </lineage>
</organism>
<dbReference type="InterPro" id="IPR013324">
    <property type="entry name" value="RNA_pol_sigma_r3/r4-like"/>
</dbReference>
<dbReference type="PATRIC" id="fig|1409788.3.peg.4468"/>
<gene>
    <name evidence="9" type="ORF">NC99_43750</name>
</gene>
<dbReference type="Pfam" id="PF04542">
    <property type="entry name" value="Sigma70_r2"/>
    <property type="match status" value="1"/>
</dbReference>
<dbReference type="GO" id="GO:0016987">
    <property type="term" value="F:sigma factor activity"/>
    <property type="evidence" value="ECO:0007669"/>
    <property type="project" value="UniProtKB-KW"/>
</dbReference>
<dbReference type="Proteomes" id="UP000036958">
    <property type="component" value="Unassembled WGS sequence"/>
</dbReference>
<keyword evidence="4 6" id="KW-0238">DNA-binding</keyword>
<evidence type="ECO:0000313" key="9">
    <source>
        <dbReference type="EMBL" id="KOH42818.1"/>
    </source>
</evidence>
<evidence type="ECO:0000259" key="8">
    <source>
        <dbReference type="Pfam" id="PF08281"/>
    </source>
</evidence>
<evidence type="ECO:0000313" key="10">
    <source>
        <dbReference type="Proteomes" id="UP000036958"/>
    </source>
</evidence>
<evidence type="ECO:0000256" key="5">
    <source>
        <dbReference type="ARBA" id="ARBA00023163"/>
    </source>
</evidence>
<accession>A0A0L8V374</accession>
<dbReference type="InterPro" id="IPR039425">
    <property type="entry name" value="RNA_pol_sigma-70-like"/>
</dbReference>
<comment type="caution">
    <text evidence="9">The sequence shown here is derived from an EMBL/GenBank/DDBJ whole genome shotgun (WGS) entry which is preliminary data.</text>
</comment>
<evidence type="ECO:0000256" key="1">
    <source>
        <dbReference type="ARBA" id="ARBA00010641"/>
    </source>
</evidence>
<name>A0A0L8V374_9BACT</name>
<evidence type="ECO:0000256" key="3">
    <source>
        <dbReference type="ARBA" id="ARBA00023082"/>
    </source>
</evidence>
<proteinExistence type="inferred from homology"/>
<dbReference type="Gene3D" id="1.10.1740.10">
    <property type="match status" value="1"/>
</dbReference>
<reference evidence="10" key="1">
    <citation type="submission" date="2015-07" db="EMBL/GenBank/DDBJ databases">
        <title>Genome sequencing of Sunxiuqinia dokdonensis strain SK.</title>
        <authorList>
            <person name="Ahn S."/>
            <person name="Kim B.-C."/>
        </authorList>
    </citation>
    <scope>NUCLEOTIDE SEQUENCE [LARGE SCALE GENOMIC DNA]</scope>
    <source>
        <strain evidence="10">SK</strain>
    </source>
</reference>
<keyword evidence="5 6" id="KW-0804">Transcription</keyword>
<dbReference type="InterPro" id="IPR036388">
    <property type="entry name" value="WH-like_DNA-bd_sf"/>
</dbReference>
<dbReference type="PANTHER" id="PTHR43133:SF51">
    <property type="entry name" value="RNA POLYMERASE SIGMA FACTOR"/>
    <property type="match status" value="1"/>
</dbReference>
<dbReference type="InterPro" id="IPR000838">
    <property type="entry name" value="RNA_pol_sigma70_ECF_CS"/>
</dbReference>
<evidence type="ECO:0000256" key="4">
    <source>
        <dbReference type="ARBA" id="ARBA00023125"/>
    </source>
</evidence>
<dbReference type="Gene3D" id="1.10.10.10">
    <property type="entry name" value="Winged helix-like DNA-binding domain superfamily/Winged helix DNA-binding domain"/>
    <property type="match status" value="1"/>
</dbReference>